<evidence type="ECO:0000313" key="3">
    <source>
        <dbReference type="Proteomes" id="UP000887116"/>
    </source>
</evidence>
<evidence type="ECO:0000256" key="1">
    <source>
        <dbReference type="SAM" id="MobiDB-lite"/>
    </source>
</evidence>
<feature type="compositionally biased region" description="Gly residues" evidence="1">
    <location>
        <begin position="12"/>
        <end position="25"/>
    </location>
</feature>
<protein>
    <submittedName>
        <fullName evidence="2">Uncharacterized protein</fullName>
    </submittedName>
</protein>
<organism evidence="2 3">
    <name type="scientific">Trichonephila clavata</name>
    <name type="common">Joro spider</name>
    <name type="synonym">Nephila clavata</name>
    <dbReference type="NCBI Taxonomy" id="2740835"/>
    <lineage>
        <taxon>Eukaryota</taxon>
        <taxon>Metazoa</taxon>
        <taxon>Ecdysozoa</taxon>
        <taxon>Arthropoda</taxon>
        <taxon>Chelicerata</taxon>
        <taxon>Arachnida</taxon>
        <taxon>Araneae</taxon>
        <taxon>Araneomorphae</taxon>
        <taxon>Entelegynae</taxon>
        <taxon>Araneoidea</taxon>
        <taxon>Nephilidae</taxon>
        <taxon>Trichonephila</taxon>
    </lineage>
</organism>
<keyword evidence="3" id="KW-1185">Reference proteome</keyword>
<feature type="region of interest" description="Disordered" evidence="1">
    <location>
        <begin position="1"/>
        <end position="101"/>
    </location>
</feature>
<dbReference type="Proteomes" id="UP000887116">
    <property type="component" value="Unassembled WGS sequence"/>
</dbReference>
<name>A0A8X6GB88_TRICU</name>
<dbReference type="EMBL" id="BMAO01005014">
    <property type="protein sequence ID" value="GFQ98429.1"/>
    <property type="molecule type" value="Genomic_DNA"/>
</dbReference>
<accession>A0A8X6GB88</accession>
<evidence type="ECO:0000313" key="2">
    <source>
        <dbReference type="EMBL" id="GFQ98429.1"/>
    </source>
</evidence>
<gene>
    <name evidence="2" type="ORF">TNCT_136941</name>
</gene>
<dbReference type="AlphaFoldDB" id="A0A8X6GB88"/>
<proteinExistence type="predicted"/>
<comment type="caution">
    <text evidence="2">The sequence shown here is derived from an EMBL/GenBank/DDBJ whole genome shotgun (WGS) entry which is preliminary data.</text>
</comment>
<feature type="compositionally biased region" description="Polar residues" evidence="1">
    <location>
        <begin position="78"/>
        <end position="88"/>
    </location>
</feature>
<reference evidence="2" key="1">
    <citation type="submission" date="2020-07" db="EMBL/GenBank/DDBJ databases">
        <title>Multicomponent nature underlies the extraordinary mechanical properties of spider dragline silk.</title>
        <authorList>
            <person name="Kono N."/>
            <person name="Nakamura H."/>
            <person name="Mori M."/>
            <person name="Yoshida Y."/>
            <person name="Ohtoshi R."/>
            <person name="Malay A.D."/>
            <person name="Moran D.A.P."/>
            <person name="Tomita M."/>
            <person name="Numata K."/>
            <person name="Arakawa K."/>
        </authorList>
    </citation>
    <scope>NUCLEOTIDE SEQUENCE</scope>
</reference>
<sequence>MLVHFRSDNSYGLGGHRGLCGGNGVGSHLPPRQRTHGLEDIPQVRASKSSKVSKPVEFKIHLQDEAAPPESKKVSPFPNLTSLQENATPPQPQKVSAPLEP</sequence>
<feature type="compositionally biased region" description="Basic and acidic residues" evidence="1">
    <location>
        <begin position="54"/>
        <end position="64"/>
    </location>
</feature>